<evidence type="ECO:0000313" key="2">
    <source>
        <dbReference type="MGI" id="MGI:1920655"/>
    </source>
</evidence>
<reference evidence="1" key="6">
    <citation type="journal article" date="2002" name="Nature">
        <title>Analysis of the mouse transcriptome based on functional annotation of 60,770 full-length cDNAs.</title>
        <authorList>
            <consortium name="The FANTOM Consortium and the RIKEN Genome Exploration Research Group Phase I and II Team"/>
        </authorList>
    </citation>
    <scope>NUCLEOTIDE SEQUENCE</scope>
    <source>
        <strain evidence="1">C57BL/6J</strain>
        <tissue evidence="1">Thymus</tissue>
    </source>
</reference>
<dbReference type="EMBL" id="AK042394">
    <property type="protein sequence ID" value="BAC31250.1"/>
    <property type="molecule type" value="mRNA"/>
</dbReference>
<dbReference type="MGI" id="MGI:1920655">
    <property type="gene designation" value="1700055D18Rik"/>
</dbReference>
<organism evidence="1">
    <name type="scientific">Mus musculus</name>
    <name type="common">Mouse</name>
    <dbReference type="NCBI Taxonomy" id="10090"/>
    <lineage>
        <taxon>Eukaryota</taxon>
        <taxon>Metazoa</taxon>
        <taxon>Chordata</taxon>
        <taxon>Craniata</taxon>
        <taxon>Vertebrata</taxon>
        <taxon>Euteleostomi</taxon>
        <taxon>Mammalia</taxon>
        <taxon>Eutheria</taxon>
        <taxon>Euarchontoglires</taxon>
        <taxon>Glires</taxon>
        <taxon>Rodentia</taxon>
        <taxon>Myomorpha</taxon>
        <taxon>Muroidea</taxon>
        <taxon>Muridae</taxon>
        <taxon>Murinae</taxon>
        <taxon>Mus</taxon>
        <taxon>Mus</taxon>
    </lineage>
</organism>
<name>Q8C9D1_MOUSE</name>
<evidence type="ECO:0000313" key="1">
    <source>
        <dbReference type="EMBL" id="BAC31250.1"/>
    </source>
</evidence>
<reference evidence="1" key="3">
    <citation type="journal article" date="2000" name="Genome Res.">
        <title>RIKEN integrated sequence analysis (RISA) system--384-format sequencing pipeline with 384 multicapillary sequencer.</title>
        <authorList>
            <person name="Shibata K."/>
            <person name="Itoh M."/>
            <person name="Aizawa K."/>
            <person name="Nagaoka S."/>
            <person name="Sasaki N."/>
            <person name="Carninci P."/>
            <person name="Konno H."/>
            <person name="Akiyama J."/>
            <person name="Nishi K."/>
            <person name="Kitsunai T."/>
            <person name="Tashiro H."/>
            <person name="Itoh M."/>
            <person name="Sumi N."/>
            <person name="Ishii Y."/>
            <person name="Nakamura S."/>
            <person name="Hazama M."/>
            <person name="Nishine T."/>
            <person name="Harada A."/>
            <person name="Yamamoto R."/>
            <person name="Matsumoto H."/>
            <person name="Sakaguchi S."/>
            <person name="Ikegami T."/>
            <person name="Kashiwagi K."/>
            <person name="Fujiwake S."/>
            <person name="Inoue K."/>
            <person name="Togawa Y."/>
            <person name="Izawa M."/>
            <person name="Ohara E."/>
            <person name="Watahiki M."/>
            <person name="Yoneda Y."/>
            <person name="Ishikawa T."/>
            <person name="Ozawa K."/>
            <person name="Tanaka T."/>
            <person name="Matsuura S."/>
            <person name="Kawai J."/>
            <person name="Okazaki Y."/>
            <person name="Muramatsu M."/>
            <person name="Inoue Y."/>
            <person name="Kira A."/>
            <person name="Hayashizaki Y."/>
        </authorList>
    </citation>
    <scope>NUCLEOTIDE SEQUENCE</scope>
    <source>
        <strain evidence="1">C57BL/6J</strain>
        <tissue evidence="1">Thymus</tissue>
    </source>
</reference>
<dbReference type="AlphaFoldDB" id="Q8C9D1"/>
<reference evidence="1" key="1">
    <citation type="journal article" date="1999" name="Methods Enzymol.">
        <title>High-efficiency full-length cDNA cloning.</title>
        <authorList>
            <person name="Carninci P."/>
            <person name="Hayashizaki Y."/>
        </authorList>
    </citation>
    <scope>NUCLEOTIDE SEQUENCE</scope>
    <source>
        <strain evidence="1">C57BL/6J</strain>
        <tissue evidence="1">Thymus</tissue>
    </source>
</reference>
<gene>
    <name evidence="2" type="primary">1700055D18Rik</name>
</gene>
<reference evidence="1" key="5">
    <citation type="submission" date="2001-07" db="EMBL/GenBank/DDBJ databases">
        <authorList>
            <person name="Adachi J."/>
            <person name="Aizawa K."/>
            <person name="Akimura T."/>
            <person name="Arakawa T."/>
            <person name="Bono H."/>
            <person name="Carninci P."/>
            <person name="Fukuda S."/>
            <person name="Furuno M."/>
            <person name="Hanagaki T."/>
            <person name="Hara A."/>
            <person name="Hashizume W."/>
            <person name="Hayashida K."/>
            <person name="Hayatsu N."/>
            <person name="Hiramoto K."/>
            <person name="Hiraoka T."/>
            <person name="Hirozane T."/>
            <person name="Hori F."/>
            <person name="Imotani K."/>
            <person name="Ishii Y."/>
            <person name="Itoh M."/>
            <person name="Kagawa I."/>
            <person name="Kasukawa T."/>
            <person name="Katoh H."/>
            <person name="Kawai J."/>
            <person name="Kojima Y."/>
            <person name="Kondo S."/>
            <person name="Konno H."/>
            <person name="Kouda M."/>
            <person name="Koya S."/>
            <person name="Kurihara C."/>
            <person name="Matsuyama T."/>
            <person name="Miyazaki A."/>
            <person name="Murata M."/>
            <person name="Nakamura M."/>
            <person name="Nishi K."/>
            <person name="Nomura K."/>
            <person name="Numazaki R."/>
            <person name="Ohno M."/>
            <person name="Ohsato N."/>
            <person name="Okazaki Y."/>
            <person name="Saito R."/>
            <person name="Saitoh H."/>
            <person name="Sakai C."/>
            <person name="Sakai K."/>
            <person name="Sakazume N."/>
            <person name="Sano H."/>
            <person name="Sasaki D."/>
            <person name="Shibata K."/>
            <person name="Shinagawa A."/>
            <person name="Shiraki T."/>
            <person name="Sogabe Y."/>
            <person name="Tagami M."/>
            <person name="Tagawa A."/>
            <person name="Takahashi F."/>
            <person name="Takaku-Akahira S."/>
            <person name="Takeda Y."/>
            <person name="Tanaka T."/>
            <person name="Tomaru A."/>
            <person name="Toya T."/>
            <person name="Yasunishi A."/>
            <person name="Muramatsu M."/>
            <person name="Hayashizaki Y."/>
        </authorList>
    </citation>
    <scope>NUCLEOTIDE SEQUENCE</scope>
    <source>
        <strain evidence="1">C57BL/6J</strain>
        <tissue evidence="1">Thymus</tissue>
    </source>
</reference>
<sequence>MASFTMSRKCRRSNGGWVDRRPHRVSVAQTSSIATGGSELSPTCAHQAINSRIKFTVATTLKLQGSALLSMPQKSLLDRVGKRKARLPPWPLAVYHRAVKSRLCVLDSFPVTLIKLNKAVWKRKCLLGLSPWFRKVLGRIQTNRRLKLPPGLGSAVLVLSSRLRENGQATRDEPY</sequence>
<reference evidence="1" key="7">
    <citation type="journal article" date="2005" name="Science">
        <title>The Transcriptional Landscape of the Mammalian Genome.</title>
        <authorList>
            <consortium name="The FANTOM Consortium"/>
            <consortium name="Riken Genome Exploration Research Group and Genome Science Group (Genome Network Project Core Group)"/>
        </authorList>
    </citation>
    <scope>NUCLEOTIDE SEQUENCE</scope>
    <source>
        <strain evidence="1">C57BL/6J</strain>
        <tissue evidence="1">Thymus</tissue>
    </source>
</reference>
<reference evidence="1" key="2">
    <citation type="journal article" date="2000" name="Genome Res.">
        <title>Normalization and subtraction of cap-trapper-selected cDNAs to prepare full-length cDNA libraries for rapid discovery of new genes.</title>
        <authorList>
            <person name="Carninci P."/>
            <person name="Shibata Y."/>
            <person name="Hayatsu N."/>
            <person name="Sugahara Y."/>
            <person name="Shibata K."/>
            <person name="Itoh M."/>
            <person name="Konno H."/>
            <person name="Okazaki Y."/>
            <person name="Muramatsu M."/>
            <person name="Hayashizaki Y."/>
        </authorList>
    </citation>
    <scope>NUCLEOTIDE SEQUENCE</scope>
    <source>
        <strain evidence="1">C57BL/6J</strain>
        <tissue evidence="1">Thymus</tissue>
    </source>
</reference>
<accession>Q8C9D1</accession>
<reference evidence="1" key="8">
    <citation type="journal article" date="2005" name="Science">
        <title>Antisense Transcription in the Mammalian Transcriptome.</title>
        <authorList>
            <consortium name="RIKEN Genome Exploration Research Group and Genome Science Group (Genome Network Project Core Group) and the FANTOM Consortium"/>
        </authorList>
    </citation>
    <scope>NUCLEOTIDE SEQUENCE</scope>
    <source>
        <strain evidence="1">C57BL/6J</strain>
        <tissue evidence="1">Thymus</tissue>
    </source>
</reference>
<proteinExistence type="evidence at transcript level"/>
<reference evidence="1" key="4">
    <citation type="journal article" date="2001" name="Nature">
        <title>Functional annotation of a full-length mouse cDNA collection.</title>
        <authorList>
            <consortium name="The RIKEN Genome Exploration Research Group Phase II Team and the FANTOM Consortium"/>
        </authorList>
    </citation>
    <scope>NUCLEOTIDE SEQUENCE</scope>
    <source>
        <strain evidence="1">C57BL/6J</strain>
        <tissue evidence="1">Thymus</tissue>
    </source>
</reference>
<dbReference type="AGR" id="MGI:1920655"/>
<protein>
    <submittedName>
        <fullName evidence="1">Uncharacterized protein</fullName>
    </submittedName>
</protein>